<proteinExistence type="predicted"/>
<name>A0A0H1B635_9EURO</name>
<organism evidence="1 2">
    <name type="scientific">Blastomyces silverae</name>
    <dbReference type="NCBI Taxonomy" id="2060906"/>
    <lineage>
        <taxon>Eukaryota</taxon>
        <taxon>Fungi</taxon>
        <taxon>Dikarya</taxon>
        <taxon>Ascomycota</taxon>
        <taxon>Pezizomycotina</taxon>
        <taxon>Eurotiomycetes</taxon>
        <taxon>Eurotiomycetidae</taxon>
        <taxon>Onygenales</taxon>
        <taxon>Ajellomycetaceae</taxon>
        <taxon>Blastomyces</taxon>
    </lineage>
</organism>
<dbReference type="Proteomes" id="UP000053573">
    <property type="component" value="Unassembled WGS sequence"/>
</dbReference>
<reference evidence="2" key="1">
    <citation type="journal article" date="2015" name="PLoS Genet.">
        <title>The dynamic genome and transcriptome of the human fungal pathogen Blastomyces and close relative Emmonsia.</title>
        <authorList>
            <person name="Munoz J.F."/>
            <person name="Gauthier G.M."/>
            <person name="Desjardins C.A."/>
            <person name="Gallo J.E."/>
            <person name="Holder J."/>
            <person name="Sullivan T.D."/>
            <person name="Marty A.J."/>
            <person name="Carmen J.C."/>
            <person name="Chen Z."/>
            <person name="Ding L."/>
            <person name="Gujja S."/>
            <person name="Magrini V."/>
            <person name="Misas E."/>
            <person name="Mitreva M."/>
            <person name="Priest M."/>
            <person name="Saif S."/>
            <person name="Whiston E.A."/>
            <person name="Young S."/>
            <person name="Zeng Q."/>
            <person name="Goldman W.E."/>
            <person name="Mardis E.R."/>
            <person name="Taylor J.W."/>
            <person name="McEwen J.G."/>
            <person name="Clay O.K."/>
            <person name="Klein B.S."/>
            <person name="Cuomo C.A."/>
        </authorList>
    </citation>
    <scope>NUCLEOTIDE SEQUENCE [LARGE SCALE GENOMIC DNA]</scope>
    <source>
        <strain evidence="2">UAMH 139</strain>
    </source>
</reference>
<gene>
    <name evidence="1" type="ORF">EMPG_10157</name>
</gene>
<comment type="caution">
    <text evidence="1">The sequence shown here is derived from an EMBL/GenBank/DDBJ whole genome shotgun (WGS) entry which is preliminary data.</text>
</comment>
<dbReference type="AlphaFoldDB" id="A0A0H1B635"/>
<accession>A0A0H1B635</accession>
<evidence type="ECO:0000313" key="2">
    <source>
        <dbReference type="Proteomes" id="UP000053573"/>
    </source>
</evidence>
<sequence length="136" mass="15449">MSGRSHTVTLFDIITCGKRLRKVVKFGAILMGEGGGKQRSKRKVQQNWLTTSQMIMTIRHLIMTRQRTKNGVLHANFVRRGRQDNGGGLLEPLLVLPFQQTRNEIKHFKISLLRFVNDVLLSGESMVSSGKMLMKL</sequence>
<dbReference type="EMBL" id="LDEV01003094">
    <property type="protein sequence ID" value="KLJ06452.1"/>
    <property type="molecule type" value="Genomic_DNA"/>
</dbReference>
<keyword evidence="2" id="KW-1185">Reference proteome</keyword>
<protein>
    <submittedName>
        <fullName evidence="1">Uncharacterized protein</fullName>
    </submittedName>
</protein>
<evidence type="ECO:0000313" key="1">
    <source>
        <dbReference type="EMBL" id="KLJ06452.1"/>
    </source>
</evidence>